<name>C9ZE40_STRSW</name>
<sequence>MTKAIESLVPGSTPAFLTVTVTETLPGTAGHDGQPHKHTWTGRPDEVAERQFTALYGRPRTETEVSPLDPAETDWMPSARWYPLRPGDLVHIHYEAGLAGVPAAFGETYIVGDAGTPGDPVPRLLSMVLLAHTLPDSTPEDDVKNLTGCYEAEAADDPLYAPWFEAKPHRLTIVRDGRVVHDGGAK</sequence>
<reference evidence="1 2" key="1">
    <citation type="journal article" date="2010" name="Mol. Plant Microbe Interact.">
        <title>Streptomyces scabies 87-22 contains a coronafacic acid-like biosynthetic cluster that contributes to plant-microbe interactions.</title>
        <authorList>
            <person name="Bignell D.R."/>
            <person name="Seipke R.F."/>
            <person name="Huguet-Tapia J.C."/>
            <person name="Chambers A.H."/>
            <person name="Parry R.J."/>
            <person name="Loria R."/>
        </authorList>
    </citation>
    <scope>NUCLEOTIDE SEQUENCE [LARGE SCALE GENOMIC DNA]</scope>
    <source>
        <strain evidence="1 2">87.22</strain>
    </source>
</reference>
<organism evidence="1 2">
    <name type="scientific">Streptomyces scabiei (strain 87.22)</name>
    <dbReference type="NCBI Taxonomy" id="680198"/>
    <lineage>
        <taxon>Bacteria</taxon>
        <taxon>Bacillati</taxon>
        <taxon>Actinomycetota</taxon>
        <taxon>Actinomycetes</taxon>
        <taxon>Kitasatosporales</taxon>
        <taxon>Streptomycetaceae</taxon>
        <taxon>Streptomyces</taxon>
    </lineage>
</organism>
<evidence type="ECO:0000313" key="1">
    <source>
        <dbReference type="EMBL" id="CBG73472.1"/>
    </source>
</evidence>
<dbReference type="AlphaFoldDB" id="C9ZE40"/>
<dbReference type="HOGENOM" id="CLU_1453690_0_0_11"/>
<accession>C9ZE40</accession>
<dbReference type="KEGG" id="scb:SCAB_64691"/>
<dbReference type="EMBL" id="FN554889">
    <property type="protein sequence ID" value="CBG73472.1"/>
    <property type="molecule type" value="Genomic_DNA"/>
</dbReference>
<dbReference type="STRING" id="680198.SCAB_64691"/>
<protein>
    <submittedName>
        <fullName evidence="1">Uncharacterized protein</fullName>
    </submittedName>
</protein>
<keyword evidence="2" id="KW-1185">Reference proteome</keyword>
<evidence type="ECO:0000313" key="2">
    <source>
        <dbReference type="Proteomes" id="UP000001444"/>
    </source>
</evidence>
<proteinExistence type="predicted"/>
<dbReference type="eggNOG" id="ENOG5030SKC">
    <property type="taxonomic scope" value="Bacteria"/>
</dbReference>
<gene>
    <name evidence="1" type="ordered locus">SCAB_64691</name>
</gene>
<dbReference type="Proteomes" id="UP000001444">
    <property type="component" value="Chromosome"/>
</dbReference>